<evidence type="ECO:0000256" key="1">
    <source>
        <dbReference type="SAM" id="MobiDB-lite"/>
    </source>
</evidence>
<reference evidence="2" key="1">
    <citation type="submission" date="2017-07" db="EMBL/GenBank/DDBJ databases">
        <title>Taro Niue Genome Assembly and Annotation.</title>
        <authorList>
            <person name="Atibalentja N."/>
            <person name="Keating K."/>
            <person name="Fields C.J."/>
        </authorList>
    </citation>
    <scope>NUCLEOTIDE SEQUENCE</scope>
    <source>
        <strain evidence="2">Niue_2</strain>
        <tissue evidence="2">Leaf</tissue>
    </source>
</reference>
<feature type="compositionally biased region" description="Basic and acidic residues" evidence="1">
    <location>
        <begin position="47"/>
        <end position="61"/>
    </location>
</feature>
<feature type="region of interest" description="Disordered" evidence="1">
    <location>
        <begin position="1"/>
        <end position="25"/>
    </location>
</feature>
<accession>A0A843UIG7</accession>
<protein>
    <submittedName>
        <fullName evidence="2">Uncharacterized protein</fullName>
    </submittedName>
</protein>
<dbReference type="AlphaFoldDB" id="A0A843UIG7"/>
<dbReference type="EMBL" id="NMUH01000475">
    <property type="protein sequence ID" value="MQL79779.1"/>
    <property type="molecule type" value="Genomic_DNA"/>
</dbReference>
<organism evidence="2 3">
    <name type="scientific">Colocasia esculenta</name>
    <name type="common">Wild taro</name>
    <name type="synonym">Arum esculentum</name>
    <dbReference type="NCBI Taxonomy" id="4460"/>
    <lineage>
        <taxon>Eukaryota</taxon>
        <taxon>Viridiplantae</taxon>
        <taxon>Streptophyta</taxon>
        <taxon>Embryophyta</taxon>
        <taxon>Tracheophyta</taxon>
        <taxon>Spermatophyta</taxon>
        <taxon>Magnoliopsida</taxon>
        <taxon>Liliopsida</taxon>
        <taxon>Araceae</taxon>
        <taxon>Aroideae</taxon>
        <taxon>Colocasieae</taxon>
        <taxon>Colocasia</taxon>
    </lineage>
</organism>
<evidence type="ECO:0000313" key="3">
    <source>
        <dbReference type="Proteomes" id="UP000652761"/>
    </source>
</evidence>
<keyword evidence="3" id="KW-1185">Reference proteome</keyword>
<feature type="region of interest" description="Disordered" evidence="1">
    <location>
        <begin position="42"/>
        <end position="110"/>
    </location>
</feature>
<proteinExistence type="predicted"/>
<sequence>MDTPTPNAIGSLFRPLSGGNSPFQREAEWLCTTPTFPDLAKVLGRSRQGDRDESNGRERRWAQTMSHSRTRSSKLGDGNWRGKKRGRESWWAGGQQRVGKREQYLGGGRE</sequence>
<gene>
    <name evidence="2" type="ORF">Taro_012224</name>
</gene>
<feature type="compositionally biased region" description="Basic and acidic residues" evidence="1">
    <location>
        <begin position="99"/>
        <end position="110"/>
    </location>
</feature>
<name>A0A843UIG7_COLES</name>
<comment type="caution">
    <text evidence="2">The sequence shown here is derived from an EMBL/GenBank/DDBJ whole genome shotgun (WGS) entry which is preliminary data.</text>
</comment>
<dbReference type="Proteomes" id="UP000652761">
    <property type="component" value="Unassembled WGS sequence"/>
</dbReference>
<evidence type="ECO:0000313" key="2">
    <source>
        <dbReference type="EMBL" id="MQL79779.1"/>
    </source>
</evidence>